<dbReference type="InterPro" id="IPR001322">
    <property type="entry name" value="Lamin_tail_dom"/>
</dbReference>
<dbReference type="AlphaFoldDB" id="A0A1Y0IRC9"/>
<dbReference type="PANTHER" id="PTHR43856">
    <property type="entry name" value="CARDIOLIPIN HYDROLASE"/>
    <property type="match status" value="1"/>
</dbReference>
<evidence type="ECO:0000259" key="3">
    <source>
        <dbReference type="PROSITE" id="PS51841"/>
    </source>
</evidence>
<dbReference type="GO" id="GO:0006793">
    <property type="term" value="P:phosphorus metabolic process"/>
    <property type="evidence" value="ECO:0007669"/>
    <property type="project" value="UniProtKB-ARBA"/>
</dbReference>
<keyword evidence="5" id="KW-1185">Reference proteome</keyword>
<dbReference type="SUPFAM" id="SSF74853">
    <property type="entry name" value="Lamin A/C globular tail domain"/>
    <property type="match status" value="2"/>
</dbReference>
<dbReference type="InterPro" id="IPR001736">
    <property type="entry name" value="PLipase_D/transphosphatidylase"/>
</dbReference>
<organism evidence="4 5">
    <name type="scientific">Tumebacillus avium</name>
    <dbReference type="NCBI Taxonomy" id="1903704"/>
    <lineage>
        <taxon>Bacteria</taxon>
        <taxon>Bacillati</taxon>
        <taxon>Bacillota</taxon>
        <taxon>Bacilli</taxon>
        <taxon>Bacillales</taxon>
        <taxon>Alicyclobacillaceae</taxon>
        <taxon>Tumebacillus</taxon>
    </lineage>
</organism>
<evidence type="ECO:0000313" key="5">
    <source>
        <dbReference type="Proteomes" id="UP000195437"/>
    </source>
</evidence>
<dbReference type="Gene3D" id="3.30.870.10">
    <property type="entry name" value="Endonuclease Chain A"/>
    <property type="match status" value="2"/>
</dbReference>
<dbReference type="InterPro" id="IPR036415">
    <property type="entry name" value="Lamin_tail_dom_sf"/>
</dbReference>
<reference evidence="5" key="1">
    <citation type="submission" date="2017-05" db="EMBL/GenBank/DDBJ databases">
        <authorList>
            <person name="Sung H."/>
        </authorList>
    </citation>
    <scope>NUCLEOTIDE SEQUENCE [LARGE SCALE GENOMIC DNA]</scope>
    <source>
        <strain evidence="5">AR23208</strain>
    </source>
</reference>
<evidence type="ECO:0000256" key="1">
    <source>
        <dbReference type="ARBA" id="ARBA00000798"/>
    </source>
</evidence>
<dbReference type="EMBL" id="CP021434">
    <property type="protein sequence ID" value="ARU63158.1"/>
    <property type="molecule type" value="Genomic_DNA"/>
</dbReference>
<evidence type="ECO:0008006" key="6">
    <source>
        <dbReference type="Google" id="ProtNLM"/>
    </source>
</evidence>
<dbReference type="InterPro" id="IPR051406">
    <property type="entry name" value="PLD_domain"/>
</dbReference>
<dbReference type="Pfam" id="PF13091">
    <property type="entry name" value="PLDc_2"/>
    <property type="match status" value="2"/>
</dbReference>
<dbReference type="Proteomes" id="UP000195437">
    <property type="component" value="Chromosome"/>
</dbReference>
<feature type="domain" description="PLD phosphodiesterase" evidence="2">
    <location>
        <begin position="544"/>
        <end position="571"/>
    </location>
</feature>
<dbReference type="GO" id="GO:0016891">
    <property type="term" value="F:RNA endonuclease activity producing 5'-phosphomonoesters, hydrolytic mechanism"/>
    <property type="evidence" value="ECO:0007669"/>
    <property type="project" value="TreeGrafter"/>
</dbReference>
<dbReference type="PROSITE" id="PS50035">
    <property type="entry name" value="PLD"/>
    <property type="match status" value="1"/>
</dbReference>
<sequence>MTPQSKKFTSVLLSAMLSAGLIAGMLPVLHTSAAAVTYPLITEVYADTNVSYEPEEFIAVTNPTASSLSIGGWYLQVGSNKLVFPAGTSLAAGQTVYVTKTATTFNSEMLFQANFEYGSNSDNAVPQMTLTGSVPSLANAGSAVYLYNASGVNIDAIAYGTGSATTGWTGASVPNVSAGTLLVREKDEVSGQYPDSNAASDWEHLRVYQAGQSRFGAPTYSYAGTIQPYSSPDNSFATLANLINSATTSIDLNVYEFQSLQLLDVIKNALARGVNVRVFLEGQPVGGLVDDSKYVSQQIVNAGGQVRYIISDTSNGIYKRYRFDHAKYAIVDGKSVFTQSENWKSTGVPYNQNYGNRGWGIIVNDTQTAQFFSGIFNSDWNTLSKDSFPYTANNTKYGAPAGGFKPDTSTPPTGSYAGGFKSKAVNGEFRVTPIFAPDSTYLQQNSIIGLARQAQDTLLVEQLYIHKHWGTTSSGSVETTPDIYLEEVIDAGRRGVKVRVLLDSAFLDASDPRDNQYTVQYINGIAAAEGLDMQAKLIDLPAVGIEKIHNKGMIADSNKSLISSINWSDNSPSNNREAGVIVENTEVAAYYESLFWHDWTGGAQSWNPETAKGTANIQINEVMYQTGGFDATREYVELYNPNNASYDLTGYKLSNKSGNYTLPSGTVIPAHSYLMVGKDSTGFSAYKGFGLDVSGMSLTLTNTGDNLLLKNSAGTTVDNVAWNNYVTNWSLYTNDGQVLSRKSPTLDTNASSDWMVTLPNPKK</sequence>
<dbReference type="PANTHER" id="PTHR43856:SF2">
    <property type="entry name" value="PHOSPHOLIPASE D"/>
    <property type="match status" value="1"/>
</dbReference>
<dbReference type="KEGG" id="tum:CBW65_20860"/>
<dbReference type="SUPFAM" id="SSF56024">
    <property type="entry name" value="Phospholipase D/nuclease"/>
    <property type="match status" value="2"/>
</dbReference>
<name>A0A1Y0IRC9_9BACL</name>
<protein>
    <recommendedName>
        <fullName evidence="6">Competence protein ComEA</fullName>
    </recommendedName>
</protein>
<evidence type="ECO:0000259" key="2">
    <source>
        <dbReference type="PROSITE" id="PS50035"/>
    </source>
</evidence>
<comment type="catalytic activity">
    <reaction evidence="1">
        <text>a 1,2-diacyl-sn-glycero-3-phosphocholine + H2O = a 1,2-diacyl-sn-glycero-3-phosphate + choline + H(+)</text>
        <dbReference type="Rhea" id="RHEA:14445"/>
        <dbReference type="ChEBI" id="CHEBI:15354"/>
        <dbReference type="ChEBI" id="CHEBI:15377"/>
        <dbReference type="ChEBI" id="CHEBI:15378"/>
        <dbReference type="ChEBI" id="CHEBI:57643"/>
        <dbReference type="ChEBI" id="CHEBI:58608"/>
        <dbReference type="EC" id="3.1.4.4"/>
    </reaction>
</comment>
<dbReference type="OrthoDB" id="9801679at2"/>
<dbReference type="Pfam" id="PF00932">
    <property type="entry name" value="LTD"/>
    <property type="match status" value="2"/>
</dbReference>
<feature type="domain" description="LTD" evidence="3">
    <location>
        <begin position="30"/>
        <end position="161"/>
    </location>
</feature>
<dbReference type="InterPro" id="IPR025202">
    <property type="entry name" value="PLD-like_dom"/>
</dbReference>
<proteinExistence type="predicted"/>
<evidence type="ECO:0000313" key="4">
    <source>
        <dbReference type="EMBL" id="ARU63158.1"/>
    </source>
</evidence>
<feature type="domain" description="LTD" evidence="3">
    <location>
        <begin position="605"/>
        <end position="724"/>
    </location>
</feature>
<dbReference type="RefSeq" id="WP_087458503.1">
    <property type="nucleotide sequence ID" value="NZ_CP021434.1"/>
</dbReference>
<gene>
    <name evidence="4" type="ORF">CBW65_20860</name>
</gene>
<accession>A0A1Y0IRC9</accession>
<dbReference type="Gene3D" id="2.60.40.1260">
    <property type="entry name" value="Lamin Tail domain"/>
    <property type="match status" value="2"/>
</dbReference>
<dbReference type="GO" id="GO:0004630">
    <property type="term" value="F:phospholipase D activity"/>
    <property type="evidence" value="ECO:0007669"/>
    <property type="project" value="UniProtKB-EC"/>
</dbReference>
<dbReference type="PROSITE" id="PS51841">
    <property type="entry name" value="LTD"/>
    <property type="match status" value="2"/>
</dbReference>